<protein>
    <submittedName>
        <fullName evidence="1">Uncharacterized protein</fullName>
    </submittedName>
</protein>
<reference evidence="1 2" key="1">
    <citation type="submission" date="2018-10" db="EMBL/GenBank/DDBJ databases">
        <title>A high-quality apple genome assembly.</title>
        <authorList>
            <person name="Hu J."/>
        </authorList>
    </citation>
    <scope>NUCLEOTIDE SEQUENCE [LARGE SCALE GENOMIC DNA]</scope>
    <source>
        <strain evidence="2">cv. HFTH1</strain>
        <tissue evidence="1">Young leaf</tissue>
    </source>
</reference>
<name>A0A498HH11_MALDO</name>
<proteinExistence type="predicted"/>
<dbReference type="Proteomes" id="UP000290289">
    <property type="component" value="Chromosome 17"/>
</dbReference>
<organism evidence="1 2">
    <name type="scientific">Malus domestica</name>
    <name type="common">Apple</name>
    <name type="synonym">Pyrus malus</name>
    <dbReference type="NCBI Taxonomy" id="3750"/>
    <lineage>
        <taxon>Eukaryota</taxon>
        <taxon>Viridiplantae</taxon>
        <taxon>Streptophyta</taxon>
        <taxon>Embryophyta</taxon>
        <taxon>Tracheophyta</taxon>
        <taxon>Spermatophyta</taxon>
        <taxon>Magnoliopsida</taxon>
        <taxon>eudicotyledons</taxon>
        <taxon>Gunneridae</taxon>
        <taxon>Pentapetalae</taxon>
        <taxon>rosids</taxon>
        <taxon>fabids</taxon>
        <taxon>Rosales</taxon>
        <taxon>Rosaceae</taxon>
        <taxon>Amygdaloideae</taxon>
        <taxon>Maleae</taxon>
        <taxon>Malus</taxon>
    </lineage>
</organism>
<dbReference type="EMBL" id="RDQH01000343">
    <property type="protein sequence ID" value="RXH68411.1"/>
    <property type="molecule type" value="Genomic_DNA"/>
</dbReference>
<accession>A0A498HH11</accession>
<keyword evidence="2" id="KW-1185">Reference proteome</keyword>
<sequence length="142" mass="15940">MSKLLNGSCKFGKFVILFNDVQPLPFNCFKLCGSSGSIVRFLQPSTARVRSLTRLFMLSGRLVIGLLFRSKYSNEGSIVRALGISDRLQQSRRKLVKECGKLANEKLLDSIFFLGDTDDQIEPHDLGDNRLSFFISQAVDCK</sequence>
<evidence type="ECO:0000313" key="1">
    <source>
        <dbReference type="EMBL" id="RXH68411.1"/>
    </source>
</evidence>
<gene>
    <name evidence="1" type="ORF">DVH24_030744</name>
</gene>
<comment type="caution">
    <text evidence="1">The sequence shown here is derived from an EMBL/GenBank/DDBJ whole genome shotgun (WGS) entry which is preliminary data.</text>
</comment>
<dbReference type="AlphaFoldDB" id="A0A498HH11"/>
<evidence type="ECO:0000313" key="2">
    <source>
        <dbReference type="Proteomes" id="UP000290289"/>
    </source>
</evidence>